<dbReference type="PANTHER" id="PTHR11527">
    <property type="entry name" value="HEAT-SHOCK PROTEIN 20 FAMILY MEMBER"/>
    <property type="match status" value="1"/>
</dbReference>
<accession>A0A3B0YEC2</accession>
<proteinExistence type="predicted"/>
<dbReference type="SUPFAM" id="SSF49764">
    <property type="entry name" value="HSP20-like chaperones"/>
    <property type="match status" value="1"/>
</dbReference>
<dbReference type="Gene3D" id="2.60.40.790">
    <property type="match status" value="1"/>
</dbReference>
<gene>
    <name evidence="2" type="ORF">MNBD_GAMMA15-714</name>
</gene>
<dbReference type="Pfam" id="PF00011">
    <property type="entry name" value="HSP20"/>
    <property type="match status" value="1"/>
</dbReference>
<feature type="domain" description="SHSP" evidence="1">
    <location>
        <begin position="35"/>
        <end position="146"/>
    </location>
</feature>
<dbReference type="AlphaFoldDB" id="A0A3B0YEC2"/>
<reference evidence="2" key="1">
    <citation type="submission" date="2018-06" db="EMBL/GenBank/DDBJ databases">
        <authorList>
            <person name="Zhirakovskaya E."/>
        </authorList>
    </citation>
    <scope>NUCLEOTIDE SEQUENCE</scope>
</reference>
<name>A0A3B0YEC2_9ZZZZ</name>
<evidence type="ECO:0000259" key="1">
    <source>
        <dbReference type="PROSITE" id="PS01031"/>
    </source>
</evidence>
<evidence type="ECO:0000313" key="2">
    <source>
        <dbReference type="EMBL" id="VAW77781.1"/>
    </source>
</evidence>
<dbReference type="EMBL" id="UOFN01000081">
    <property type="protein sequence ID" value="VAW77781.1"/>
    <property type="molecule type" value="Genomic_DNA"/>
</dbReference>
<dbReference type="InterPro" id="IPR031107">
    <property type="entry name" value="Small_HSP"/>
</dbReference>
<protein>
    <submittedName>
        <fullName evidence="2">Heat shock protein, Hsp20 family</fullName>
    </submittedName>
</protein>
<organism evidence="2">
    <name type="scientific">hydrothermal vent metagenome</name>
    <dbReference type="NCBI Taxonomy" id="652676"/>
    <lineage>
        <taxon>unclassified sequences</taxon>
        <taxon>metagenomes</taxon>
        <taxon>ecological metagenomes</taxon>
    </lineage>
</organism>
<keyword evidence="2" id="KW-0346">Stress response</keyword>
<sequence length="146" mass="16761">MTIVRYEPWALLNQLQGNMGRLFDQAHHYEEDSPLATSDWVPAVDIKEEEERYVIHADIPGVEAKGIDVSMEDGVLSIRGTREFSNEEEREGYKRVERVRGSFYRRFSLPDGADAEAVSAKYKDGVLELVIPKQVKVLHRRIEVQS</sequence>
<dbReference type="InterPro" id="IPR008978">
    <property type="entry name" value="HSP20-like_chaperone"/>
</dbReference>
<dbReference type="InterPro" id="IPR002068">
    <property type="entry name" value="A-crystallin/Hsp20_dom"/>
</dbReference>
<dbReference type="PROSITE" id="PS01031">
    <property type="entry name" value="SHSP"/>
    <property type="match status" value="1"/>
</dbReference>
<dbReference type="CDD" id="cd06464">
    <property type="entry name" value="ACD_sHsps-like"/>
    <property type="match status" value="1"/>
</dbReference>